<evidence type="ECO:0000259" key="4">
    <source>
        <dbReference type="Pfam" id="PF14870"/>
    </source>
</evidence>
<accession>A0A418WFT6</accession>
<dbReference type="PANTHER" id="PTHR47199">
    <property type="entry name" value="PHOTOSYSTEM II STABILITY/ASSEMBLY FACTOR HCF136, CHLOROPLASTIC"/>
    <property type="match status" value="1"/>
</dbReference>
<evidence type="ECO:0000313" key="6">
    <source>
        <dbReference type="Proteomes" id="UP000284605"/>
    </source>
</evidence>
<dbReference type="Proteomes" id="UP000284605">
    <property type="component" value="Unassembled WGS sequence"/>
</dbReference>
<dbReference type="SUPFAM" id="SSF110296">
    <property type="entry name" value="Oligoxyloglucan reducing end-specific cellobiohydrolase"/>
    <property type="match status" value="1"/>
</dbReference>
<name>A0A418WFT6_9PROT</name>
<evidence type="ECO:0000256" key="3">
    <source>
        <dbReference type="SAM" id="SignalP"/>
    </source>
</evidence>
<feature type="signal peptide" evidence="3">
    <location>
        <begin position="1"/>
        <end position="30"/>
    </location>
</feature>
<protein>
    <recommendedName>
        <fullName evidence="4">Photosynthesis system II assembly factor Ycf48/Hcf136-like domain-containing protein</fullName>
    </recommendedName>
</protein>
<evidence type="ECO:0000256" key="2">
    <source>
        <dbReference type="ARBA" id="ARBA00023276"/>
    </source>
</evidence>
<dbReference type="Pfam" id="PF14870">
    <property type="entry name" value="PSII_BNR"/>
    <property type="match status" value="1"/>
</dbReference>
<reference evidence="5 6" key="1">
    <citation type="submission" date="2018-09" db="EMBL/GenBank/DDBJ databases">
        <authorList>
            <person name="Zhu H."/>
        </authorList>
    </citation>
    <scope>NUCLEOTIDE SEQUENCE [LARGE SCALE GENOMIC DNA]</scope>
    <source>
        <strain evidence="5 6">K1W22B-8</strain>
    </source>
</reference>
<sequence>MVTSWRSLRRVTLVLGLSMLVQSAALPAGAKDAGNYRIYPDNLFGVALGGQASVVSGYHGALFVSADGGRAWVQQDSGTDDLLRRVKRLPGGRFVAVSHRGAIMMSDTAGHGWRVVHTEAGQYLRDVAFADDQVGWAVGHNGLILRTTDGGNTWTPFGISDYKGRDLPRLSGVVALDKSHALAVGEFGVVASTSDGGATWKIVTEQVYPTLLDVAVAGSGGYAVGLNGTLLALSMSRAGEWTMKPLPSKTMQHLLSVALSADGSKGLIGGNGLLLTLGKSGFEPAMVVPTVPLSYLWVGGSRSARTVSRWRSARAA</sequence>
<dbReference type="GO" id="GO:0015979">
    <property type="term" value="P:photosynthesis"/>
    <property type="evidence" value="ECO:0007669"/>
    <property type="project" value="UniProtKB-KW"/>
</dbReference>
<dbReference type="PANTHER" id="PTHR47199:SF2">
    <property type="entry name" value="PHOTOSYSTEM II STABILITY_ASSEMBLY FACTOR HCF136, CHLOROPLASTIC"/>
    <property type="match status" value="1"/>
</dbReference>
<keyword evidence="6" id="KW-1185">Reference proteome</keyword>
<dbReference type="Gene3D" id="2.130.10.10">
    <property type="entry name" value="YVTN repeat-like/Quinoprotein amine dehydrogenase"/>
    <property type="match status" value="1"/>
</dbReference>
<organism evidence="5 6">
    <name type="scientific">Oleomonas cavernae</name>
    <dbReference type="NCBI Taxonomy" id="2320859"/>
    <lineage>
        <taxon>Bacteria</taxon>
        <taxon>Pseudomonadati</taxon>
        <taxon>Pseudomonadota</taxon>
        <taxon>Alphaproteobacteria</taxon>
        <taxon>Acetobacterales</taxon>
        <taxon>Acetobacteraceae</taxon>
        <taxon>Oleomonas</taxon>
    </lineage>
</organism>
<keyword evidence="1" id="KW-0602">Photosynthesis</keyword>
<proteinExistence type="predicted"/>
<dbReference type="InterPro" id="IPR028203">
    <property type="entry name" value="PSII_CF48-like_dom"/>
</dbReference>
<comment type="caution">
    <text evidence="5">The sequence shown here is derived from an EMBL/GenBank/DDBJ whole genome shotgun (WGS) entry which is preliminary data.</text>
</comment>
<evidence type="ECO:0000313" key="5">
    <source>
        <dbReference type="EMBL" id="RJF88868.1"/>
    </source>
</evidence>
<dbReference type="AlphaFoldDB" id="A0A418WFT6"/>
<dbReference type="GO" id="GO:0009523">
    <property type="term" value="C:photosystem II"/>
    <property type="evidence" value="ECO:0007669"/>
    <property type="project" value="UniProtKB-KW"/>
</dbReference>
<keyword evidence="3" id="KW-0732">Signal</keyword>
<keyword evidence="2" id="KW-0604">Photosystem II</keyword>
<dbReference type="InterPro" id="IPR015943">
    <property type="entry name" value="WD40/YVTN_repeat-like_dom_sf"/>
</dbReference>
<feature type="domain" description="Photosynthesis system II assembly factor Ycf48/Hcf136-like" evidence="4">
    <location>
        <begin position="110"/>
        <end position="203"/>
    </location>
</feature>
<evidence type="ECO:0000256" key="1">
    <source>
        <dbReference type="ARBA" id="ARBA00022531"/>
    </source>
</evidence>
<dbReference type="EMBL" id="QYUK01000011">
    <property type="protein sequence ID" value="RJF88868.1"/>
    <property type="molecule type" value="Genomic_DNA"/>
</dbReference>
<gene>
    <name evidence="5" type="ORF">D3874_19360</name>
</gene>
<feature type="chain" id="PRO_5019460377" description="Photosynthesis system II assembly factor Ycf48/Hcf136-like domain-containing protein" evidence="3">
    <location>
        <begin position="31"/>
        <end position="316"/>
    </location>
</feature>